<dbReference type="InterPro" id="IPR024467">
    <property type="entry name" value="Xre/MbcA/ParS-like_toxin-bd"/>
</dbReference>
<dbReference type="Proteomes" id="UP000029443">
    <property type="component" value="Unassembled WGS sequence"/>
</dbReference>
<evidence type="ECO:0000313" key="3">
    <source>
        <dbReference type="Proteomes" id="UP000029443"/>
    </source>
</evidence>
<feature type="domain" description="Antitoxin Xre/MbcA/ParS-like toxin-binding" evidence="1">
    <location>
        <begin position="22"/>
        <end position="69"/>
    </location>
</feature>
<gene>
    <name evidence="2" type="ORF">T9A_00679</name>
</gene>
<protein>
    <recommendedName>
        <fullName evidence="1">Antitoxin Xre/MbcA/ParS-like toxin-binding domain-containing protein</fullName>
    </recommendedName>
</protein>
<evidence type="ECO:0000313" key="2">
    <source>
        <dbReference type="EMBL" id="KGD62388.1"/>
    </source>
</evidence>
<name>A0ABR4WFN9_9GAMM</name>
<evidence type="ECO:0000259" key="1">
    <source>
        <dbReference type="Pfam" id="PF09722"/>
    </source>
</evidence>
<proteinExistence type="predicted"/>
<dbReference type="RefSeq" id="WP_035245098.1">
    <property type="nucleotide sequence ID" value="NZ_ARXU01000002.1"/>
</dbReference>
<keyword evidence="3" id="KW-1185">Reference proteome</keyword>
<sequence length="72" mass="8009">MQSIDQNDSALFKHLLAKASPLFSEDEAQTKRWLSTPLAILGGQAPYERAQNEEGLKEVQDLIGRLLHGVFS</sequence>
<dbReference type="Pfam" id="PF09722">
    <property type="entry name" value="Xre_MbcA_ParS_C"/>
    <property type="match status" value="1"/>
</dbReference>
<accession>A0ABR4WFN9</accession>
<comment type="caution">
    <text evidence="2">The sequence shown here is derived from an EMBL/GenBank/DDBJ whole genome shotgun (WGS) entry which is preliminary data.</text>
</comment>
<organism evidence="2 3">
    <name type="scientific">Alcanivorax jadensis T9</name>
    <dbReference type="NCBI Taxonomy" id="1177181"/>
    <lineage>
        <taxon>Bacteria</taxon>
        <taxon>Pseudomonadati</taxon>
        <taxon>Pseudomonadota</taxon>
        <taxon>Gammaproteobacteria</taxon>
        <taxon>Oceanospirillales</taxon>
        <taxon>Alcanivoracaceae</taxon>
        <taxon>Alcanivorax</taxon>
    </lineage>
</organism>
<dbReference type="EMBL" id="ARXU01000002">
    <property type="protein sequence ID" value="KGD62388.1"/>
    <property type="molecule type" value="Genomic_DNA"/>
</dbReference>
<reference evidence="2 3" key="1">
    <citation type="submission" date="2012-09" db="EMBL/GenBank/DDBJ databases">
        <title>Genome Sequence of alkane-degrading Bacterium Alcanivorax jadensis T9.</title>
        <authorList>
            <person name="Lai Q."/>
            <person name="Shao Z."/>
        </authorList>
    </citation>
    <scope>NUCLEOTIDE SEQUENCE [LARGE SCALE GENOMIC DNA]</scope>
    <source>
        <strain evidence="2 3">T9</strain>
    </source>
</reference>